<proteinExistence type="predicted"/>
<accession>A0A917DZC0</accession>
<reference evidence="1" key="1">
    <citation type="journal article" date="2014" name="Int. J. Syst. Evol. Microbiol.">
        <title>Complete genome sequence of Corynebacterium casei LMG S-19264T (=DSM 44701T), isolated from a smear-ripened cheese.</title>
        <authorList>
            <consortium name="US DOE Joint Genome Institute (JGI-PGF)"/>
            <person name="Walter F."/>
            <person name="Albersmeier A."/>
            <person name="Kalinowski J."/>
            <person name="Ruckert C."/>
        </authorList>
    </citation>
    <scope>NUCLEOTIDE SEQUENCE</scope>
    <source>
        <strain evidence="1">CGMCC 1.15360</strain>
    </source>
</reference>
<keyword evidence="2" id="KW-1185">Reference proteome</keyword>
<evidence type="ECO:0000313" key="2">
    <source>
        <dbReference type="Proteomes" id="UP000612349"/>
    </source>
</evidence>
<comment type="caution">
    <text evidence="1">The sequence shown here is derived from an EMBL/GenBank/DDBJ whole genome shotgun (WGS) entry which is preliminary data.</text>
</comment>
<protein>
    <submittedName>
        <fullName evidence="1">Uncharacterized protein</fullName>
    </submittedName>
</protein>
<gene>
    <name evidence="1" type="ORF">GCM10010990_34940</name>
</gene>
<sequence>MTQLSDKQPLTTERISILSSAGIQLLRQFDELGWEQASVKTREFMDIMRNHSEANSADFAEYDAHISTIETESASQTVTDV</sequence>
<evidence type="ECO:0000313" key="1">
    <source>
        <dbReference type="EMBL" id="GGD81991.1"/>
    </source>
</evidence>
<dbReference type="EMBL" id="BMIP01000011">
    <property type="protein sequence ID" value="GGD81991.1"/>
    <property type="molecule type" value="Genomic_DNA"/>
</dbReference>
<organism evidence="1 2">
    <name type="scientific">Croceicoccus mobilis</name>
    <dbReference type="NCBI Taxonomy" id="1703339"/>
    <lineage>
        <taxon>Bacteria</taxon>
        <taxon>Pseudomonadati</taxon>
        <taxon>Pseudomonadota</taxon>
        <taxon>Alphaproteobacteria</taxon>
        <taxon>Sphingomonadales</taxon>
        <taxon>Erythrobacteraceae</taxon>
        <taxon>Croceicoccus</taxon>
    </lineage>
</organism>
<name>A0A917DZC0_9SPHN</name>
<dbReference type="Proteomes" id="UP000612349">
    <property type="component" value="Unassembled WGS sequence"/>
</dbReference>
<reference evidence="1" key="2">
    <citation type="submission" date="2020-09" db="EMBL/GenBank/DDBJ databases">
        <authorList>
            <person name="Sun Q."/>
            <person name="Zhou Y."/>
        </authorList>
    </citation>
    <scope>NUCLEOTIDE SEQUENCE</scope>
    <source>
        <strain evidence="1">CGMCC 1.15360</strain>
    </source>
</reference>
<dbReference type="AlphaFoldDB" id="A0A917DZC0"/>